<feature type="transmembrane region" description="Helical" evidence="1">
    <location>
        <begin position="14"/>
        <end position="35"/>
    </location>
</feature>
<keyword evidence="3" id="KW-1185">Reference proteome</keyword>
<keyword evidence="1" id="KW-0472">Membrane</keyword>
<evidence type="ECO:0000313" key="3">
    <source>
        <dbReference type="Proteomes" id="UP001244011"/>
    </source>
</evidence>
<sequence length="108" mass="12448">MSCMPFSGWLENPYFPVATLCLCAFSLQVGGEVVGRLETKNFKKKKANVLLLLLLPSSLLSRYTWHFQHHSRKGGKGCVWLWRRFKNEISPQQRFLMVTSFSRSLSHG</sequence>
<dbReference type="RefSeq" id="XP_060283242.1">
    <property type="nucleotide sequence ID" value="XM_060433033.1"/>
</dbReference>
<protein>
    <submittedName>
        <fullName evidence="2">Uncharacterized protein</fullName>
    </submittedName>
</protein>
<comment type="caution">
    <text evidence="2">The sequence shown here is derived from an EMBL/GenBank/DDBJ whole genome shotgun (WGS) entry which is preliminary data.</text>
</comment>
<organism evidence="2 3">
    <name type="scientific">Phialemonium atrogriseum</name>
    <dbReference type="NCBI Taxonomy" id="1093897"/>
    <lineage>
        <taxon>Eukaryota</taxon>
        <taxon>Fungi</taxon>
        <taxon>Dikarya</taxon>
        <taxon>Ascomycota</taxon>
        <taxon>Pezizomycotina</taxon>
        <taxon>Sordariomycetes</taxon>
        <taxon>Sordariomycetidae</taxon>
        <taxon>Cephalothecales</taxon>
        <taxon>Cephalothecaceae</taxon>
        <taxon>Phialemonium</taxon>
    </lineage>
</organism>
<reference evidence="2" key="1">
    <citation type="submission" date="2023-06" db="EMBL/GenBank/DDBJ databases">
        <title>Genome-scale phylogeny and comparative genomics of the fungal order Sordariales.</title>
        <authorList>
            <consortium name="Lawrence Berkeley National Laboratory"/>
            <person name="Hensen N."/>
            <person name="Bonometti L."/>
            <person name="Westerberg I."/>
            <person name="Brannstrom I.O."/>
            <person name="Guillou S."/>
            <person name="Cros-Aarteil S."/>
            <person name="Calhoun S."/>
            <person name="Haridas S."/>
            <person name="Kuo A."/>
            <person name="Mondo S."/>
            <person name="Pangilinan J."/>
            <person name="Riley R."/>
            <person name="Labutti K."/>
            <person name="Andreopoulos B."/>
            <person name="Lipzen A."/>
            <person name="Chen C."/>
            <person name="Yanf M."/>
            <person name="Daum C."/>
            <person name="Ng V."/>
            <person name="Clum A."/>
            <person name="Steindorff A."/>
            <person name="Ohm R."/>
            <person name="Martin F."/>
            <person name="Silar P."/>
            <person name="Natvig D."/>
            <person name="Lalanne C."/>
            <person name="Gautier V."/>
            <person name="Ament-Velasquez S.L."/>
            <person name="Kruys A."/>
            <person name="Hutchinson M.I."/>
            <person name="Powell A.J."/>
            <person name="Barry K."/>
            <person name="Miller A.N."/>
            <person name="Grigoriev I.V."/>
            <person name="Debuchy R."/>
            <person name="Gladieux P."/>
            <person name="Thoren M.H."/>
            <person name="Johannesson H."/>
        </authorList>
    </citation>
    <scope>NUCLEOTIDE SEQUENCE</scope>
    <source>
        <strain evidence="2">8032-3</strain>
    </source>
</reference>
<evidence type="ECO:0000313" key="2">
    <source>
        <dbReference type="EMBL" id="KAK1767029.1"/>
    </source>
</evidence>
<keyword evidence="1" id="KW-1133">Transmembrane helix</keyword>
<gene>
    <name evidence="2" type="ORF">QBC33DRAFT_75062</name>
</gene>
<accession>A0AAJ0C1J5</accession>
<dbReference type="AlphaFoldDB" id="A0AAJ0C1J5"/>
<dbReference type="GeneID" id="85316220"/>
<dbReference type="Proteomes" id="UP001244011">
    <property type="component" value="Unassembled WGS sequence"/>
</dbReference>
<proteinExistence type="predicted"/>
<name>A0AAJ0C1J5_9PEZI</name>
<evidence type="ECO:0000256" key="1">
    <source>
        <dbReference type="SAM" id="Phobius"/>
    </source>
</evidence>
<keyword evidence="1" id="KW-0812">Transmembrane</keyword>
<dbReference type="EMBL" id="MU839009">
    <property type="protein sequence ID" value="KAK1767029.1"/>
    <property type="molecule type" value="Genomic_DNA"/>
</dbReference>